<reference evidence="2 3" key="1">
    <citation type="journal article" date="2018" name="Front. Plant Sci.">
        <title>Red Clover (Trifolium pratense) and Zigzag Clover (T. medium) - A Picture of Genomic Similarities and Differences.</title>
        <authorList>
            <person name="Dluhosova J."/>
            <person name="Istvanek J."/>
            <person name="Nedelnik J."/>
            <person name="Repkova J."/>
        </authorList>
    </citation>
    <scope>NUCLEOTIDE SEQUENCE [LARGE SCALE GENOMIC DNA]</scope>
    <source>
        <strain evidence="3">cv. 10/8</strain>
        <tissue evidence="2">Leaf</tissue>
    </source>
</reference>
<dbReference type="Proteomes" id="UP000265520">
    <property type="component" value="Unassembled WGS sequence"/>
</dbReference>
<feature type="compositionally biased region" description="Basic and acidic residues" evidence="1">
    <location>
        <begin position="1"/>
        <end position="10"/>
    </location>
</feature>
<comment type="caution">
    <text evidence="2">The sequence shown here is derived from an EMBL/GenBank/DDBJ whole genome shotgun (WGS) entry which is preliminary data.</text>
</comment>
<feature type="region of interest" description="Disordered" evidence="1">
    <location>
        <begin position="1"/>
        <end position="31"/>
    </location>
</feature>
<dbReference type="EMBL" id="LXQA010050365">
    <property type="protein sequence ID" value="MCI02839.1"/>
    <property type="molecule type" value="Genomic_DNA"/>
</dbReference>
<proteinExistence type="predicted"/>
<dbReference type="AlphaFoldDB" id="A0A392NUI1"/>
<accession>A0A392NUI1</accession>
<protein>
    <submittedName>
        <fullName evidence="2">U2 small nuclear ribonucleoprotein B''-like</fullName>
    </submittedName>
</protein>
<name>A0A392NUI1_9FABA</name>
<organism evidence="2 3">
    <name type="scientific">Trifolium medium</name>
    <dbReference type="NCBI Taxonomy" id="97028"/>
    <lineage>
        <taxon>Eukaryota</taxon>
        <taxon>Viridiplantae</taxon>
        <taxon>Streptophyta</taxon>
        <taxon>Embryophyta</taxon>
        <taxon>Tracheophyta</taxon>
        <taxon>Spermatophyta</taxon>
        <taxon>Magnoliopsida</taxon>
        <taxon>eudicotyledons</taxon>
        <taxon>Gunneridae</taxon>
        <taxon>Pentapetalae</taxon>
        <taxon>rosids</taxon>
        <taxon>fabids</taxon>
        <taxon>Fabales</taxon>
        <taxon>Fabaceae</taxon>
        <taxon>Papilionoideae</taxon>
        <taxon>50 kb inversion clade</taxon>
        <taxon>NPAAA clade</taxon>
        <taxon>Hologalegina</taxon>
        <taxon>IRL clade</taxon>
        <taxon>Trifolieae</taxon>
        <taxon>Trifolium</taxon>
    </lineage>
</organism>
<evidence type="ECO:0000313" key="3">
    <source>
        <dbReference type="Proteomes" id="UP000265520"/>
    </source>
</evidence>
<sequence>DERAGSDKKARGSAPSWPTPDSGVSSIHMPGIGNPAFNTNMIGYPPAQRSSALLNHSFVIWK</sequence>
<feature type="non-terminal residue" evidence="2">
    <location>
        <position position="1"/>
    </location>
</feature>
<evidence type="ECO:0000313" key="2">
    <source>
        <dbReference type="EMBL" id="MCI02839.1"/>
    </source>
</evidence>
<keyword evidence="3" id="KW-1185">Reference proteome</keyword>
<keyword evidence="2" id="KW-0687">Ribonucleoprotein</keyword>
<evidence type="ECO:0000256" key="1">
    <source>
        <dbReference type="SAM" id="MobiDB-lite"/>
    </source>
</evidence>
<dbReference type="GO" id="GO:1990904">
    <property type="term" value="C:ribonucleoprotein complex"/>
    <property type="evidence" value="ECO:0007669"/>
    <property type="project" value="UniProtKB-KW"/>
</dbReference>